<sequence>MPSESDFAKRRYENTPFILSNSKITRVVEVARERLERFSGDMPISEEFVVSFKKNNKMLKVDSLQKVLQLDNSVNNPIQEIAINLLCFPELPDKGGVIRLIFSGASRTISLVVGSPDVVWMQETMGSLEEQVERTIPIGLIYPIKLLPGIFYLALFFLLSTVFLSIYNANDRFHKIGFNVIPEQRAREIAALQALAKSDQEKADFVFQYLSATVPIANDSQPPKKYSLKEPRTYFVAVPMIVAVISSLWAIAFCYPLNVSAWGDWAEALDRKIEQRKWIWGEVVFATVIGVAGNLFAFGVTT</sequence>
<evidence type="ECO:0000256" key="1">
    <source>
        <dbReference type="SAM" id="Phobius"/>
    </source>
</evidence>
<evidence type="ECO:0000313" key="3">
    <source>
        <dbReference type="Proteomes" id="UP000199169"/>
    </source>
</evidence>
<keyword evidence="1" id="KW-1133">Transmembrane helix</keyword>
<name>A0A1A8XR52_9PROT</name>
<feature type="transmembrane region" description="Helical" evidence="1">
    <location>
        <begin position="146"/>
        <end position="167"/>
    </location>
</feature>
<dbReference type="Proteomes" id="UP000199169">
    <property type="component" value="Unassembled WGS sequence"/>
</dbReference>
<organism evidence="2 3">
    <name type="scientific">Candidatus Accumulibacter aalborgensis</name>
    <dbReference type="NCBI Taxonomy" id="1860102"/>
    <lineage>
        <taxon>Bacteria</taxon>
        <taxon>Pseudomonadati</taxon>
        <taxon>Pseudomonadota</taxon>
        <taxon>Betaproteobacteria</taxon>
        <taxon>Candidatus Accumulibacter</taxon>
    </lineage>
</organism>
<keyword evidence="1" id="KW-0472">Membrane</keyword>
<protein>
    <submittedName>
        <fullName evidence="2">Uncharacterized protein</fullName>
    </submittedName>
</protein>
<evidence type="ECO:0000313" key="2">
    <source>
        <dbReference type="EMBL" id="SBT07610.1"/>
    </source>
</evidence>
<accession>A0A1A8XR52</accession>
<keyword evidence="1" id="KW-0812">Transmembrane</keyword>
<dbReference type="STRING" id="1860102.ACCAA_470001"/>
<keyword evidence="3" id="KW-1185">Reference proteome</keyword>
<proteinExistence type="predicted"/>
<reference evidence="2 3" key="1">
    <citation type="submission" date="2016-06" db="EMBL/GenBank/DDBJ databases">
        <authorList>
            <person name="Kjaerup R.B."/>
            <person name="Dalgaard T.S."/>
            <person name="Juul-Madsen H.R."/>
        </authorList>
    </citation>
    <scope>NUCLEOTIDE SEQUENCE [LARGE SCALE GENOMIC DNA]</scope>
    <source>
        <strain evidence="2">3</strain>
    </source>
</reference>
<gene>
    <name evidence="2" type="ORF">ACCAA_470001</name>
</gene>
<dbReference type="AlphaFoldDB" id="A0A1A8XR52"/>
<feature type="transmembrane region" description="Helical" evidence="1">
    <location>
        <begin position="234"/>
        <end position="258"/>
    </location>
</feature>
<dbReference type="EMBL" id="FLQX01000124">
    <property type="protein sequence ID" value="SBT07610.1"/>
    <property type="molecule type" value="Genomic_DNA"/>
</dbReference>
<feature type="transmembrane region" description="Helical" evidence="1">
    <location>
        <begin position="278"/>
        <end position="300"/>
    </location>
</feature>